<organism evidence="1 2">
    <name type="scientific">Spiroplasma ixodetis</name>
    <dbReference type="NCBI Taxonomy" id="2141"/>
    <lineage>
        <taxon>Bacteria</taxon>
        <taxon>Bacillati</taxon>
        <taxon>Mycoplasmatota</taxon>
        <taxon>Mollicutes</taxon>
        <taxon>Entomoplasmatales</taxon>
        <taxon>Spiroplasmataceae</taxon>
        <taxon>Spiroplasma</taxon>
    </lineage>
</organism>
<evidence type="ECO:0000313" key="2">
    <source>
        <dbReference type="Proteomes" id="UP001163387"/>
    </source>
</evidence>
<protein>
    <submittedName>
        <fullName evidence="1">Cob(I)alamin adenosyltransferase/cobinamide ATP-dependent adenosyltransferase</fullName>
    </submittedName>
</protein>
<reference evidence="1 2" key="1">
    <citation type="journal article" date="2022" name="Front. Microbiol.">
        <title>Male-killing mechanisms vary between Spiroplasma species.</title>
        <authorList>
            <person name="Arai H."/>
            <person name="Inoue M."/>
            <person name="Kageyama D."/>
        </authorList>
    </citation>
    <scope>NUCLEOTIDE SEQUENCE [LARGE SCALE GENOMIC DNA]</scope>
    <source>
        <strain evidence="2">sHm</strain>
    </source>
</reference>
<dbReference type="EMBL" id="AP026933">
    <property type="protein sequence ID" value="BDT03086.1"/>
    <property type="molecule type" value="Genomic_DNA"/>
</dbReference>
<sequence length="182" mass="21069">MKVSDSILKKGYIHIYKGEGRGKTSILNGMVIRALGNNLNLSYLRFLKNRPSGEINFLKQNTKLKIESFYESSQKFFWEMDEEEKKLKQETNYGLTRLKLLSQSDNTDLIVVDEILGCIQNNLIKEQDLIEILKNKKRHIEIALSGRYASFALEQCANLISEVKSIKHYFEQGQIAREGIDY</sequence>
<dbReference type="PANTHER" id="PTHR46638:SF1">
    <property type="entry name" value="CORRINOID ADENOSYLTRANSFERASE"/>
    <property type="match status" value="1"/>
</dbReference>
<dbReference type="Gene3D" id="3.40.50.300">
    <property type="entry name" value="P-loop containing nucleotide triphosphate hydrolases"/>
    <property type="match status" value="1"/>
</dbReference>
<name>A0ABM8BTW6_9MOLU</name>
<dbReference type="Pfam" id="PF02572">
    <property type="entry name" value="CobA_CobO_BtuR"/>
    <property type="match status" value="1"/>
</dbReference>
<dbReference type="PIRSF" id="PIRSF015617">
    <property type="entry name" value="Adensltrnsf_CobA"/>
    <property type="match status" value="1"/>
</dbReference>
<keyword evidence="2" id="KW-1185">Reference proteome</keyword>
<proteinExistence type="predicted"/>
<dbReference type="InterPro" id="IPR003724">
    <property type="entry name" value="CblAdoTrfase_CobA"/>
</dbReference>
<dbReference type="SUPFAM" id="SSF52540">
    <property type="entry name" value="P-loop containing nucleoside triphosphate hydrolases"/>
    <property type="match status" value="1"/>
</dbReference>
<accession>A0ABM8BTW6</accession>
<dbReference type="Proteomes" id="UP001163387">
    <property type="component" value="Chromosome"/>
</dbReference>
<evidence type="ECO:0000313" key="1">
    <source>
        <dbReference type="EMBL" id="BDT03086.1"/>
    </source>
</evidence>
<dbReference type="InterPro" id="IPR027417">
    <property type="entry name" value="P-loop_NTPase"/>
</dbReference>
<dbReference type="PANTHER" id="PTHR46638">
    <property type="entry name" value="CORRINOID ADENOSYLTRANSFERASE"/>
    <property type="match status" value="1"/>
</dbReference>
<dbReference type="RefSeq" id="WP_281749217.1">
    <property type="nucleotide sequence ID" value="NZ_AP026933.1"/>
</dbReference>
<gene>
    <name evidence="1" type="ORF">SHM_07320</name>
</gene>